<keyword evidence="3" id="KW-0520">NAD</keyword>
<evidence type="ECO:0000259" key="4">
    <source>
        <dbReference type="Pfam" id="PF00465"/>
    </source>
</evidence>
<keyword evidence="2" id="KW-0560">Oxidoreductase</keyword>
<protein>
    <recommendedName>
        <fullName evidence="4">Alcohol dehydrogenase iron-type/glycerol dehydrogenase GldA domain-containing protein</fullName>
    </recommendedName>
</protein>
<organism evidence="5">
    <name type="scientific">marine sediment metagenome</name>
    <dbReference type="NCBI Taxonomy" id="412755"/>
    <lineage>
        <taxon>unclassified sequences</taxon>
        <taxon>metagenomes</taxon>
        <taxon>ecological metagenomes</taxon>
    </lineage>
</organism>
<dbReference type="PANTHER" id="PTHR43616">
    <property type="entry name" value="GLYCEROL DEHYDROGENASE"/>
    <property type="match status" value="1"/>
</dbReference>
<keyword evidence="1" id="KW-0479">Metal-binding</keyword>
<evidence type="ECO:0000256" key="3">
    <source>
        <dbReference type="ARBA" id="ARBA00023027"/>
    </source>
</evidence>
<dbReference type="SUPFAM" id="SSF56796">
    <property type="entry name" value="Dehydroquinate synthase-like"/>
    <property type="match status" value="1"/>
</dbReference>
<proteinExistence type="predicted"/>
<evidence type="ECO:0000256" key="1">
    <source>
        <dbReference type="ARBA" id="ARBA00022723"/>
    </source>
</evidence>
<feature type="domain" description="Alcohol dehydrogenase iron-type/glycerol dehydrogenase GldA" evidence="4">
    <location>
        <begin position="8"/>
        <end position="152"/>
    </location>
</feature>
<comment type="caution">
    <text evidence="5">The sequence shown here is derived from an EMBL/GenBank/DDBJ whole genome shotgun (WGS) entry which is preliminary data.</text>
</comment>
<dbReference type="EMBL" id="LAZR01000099">
    <property type="protein sequence ID" value="KKN91863.1"/>
    <property type="molecule type" value="Genomic_DNA"/>
</dbReference>
<dbReference type="InterPro" id="IPR001670">
    <property type="entry name" value="ADH_Fe/GldA"/>
</dbReference>
<dbReference type="Gene3D" id="1.20.1090.10">
    <property type="entry name" value="Dehydroquinate synthase-like - alpha domain"/>
    <property type="match status" value="1"/>
</dbReference>
<dbReference type="GO" id="GO:0046872">
    <property type="term" value="F:metal ion binding"/>
    <property type="evidence" value="ECO:0007669"/>
    <property type="project" value="UniProtKB-KW"/>
</dbReference>
<dbReference type="PANTHER" id="PTHR43616:SF5">
    <property type="entry name" value="GLYCEROL DEHYDROGENASE 1"/>
    <property type="match status" value="1"/>
</dbReference>
<evidence type="ECO:0000313" key="5">
    <source>
        <dbReference type="EMBL" id="KKN91863.1"/>
    </source>
</evidence>
<evidence type="ECO:0000256" key="2">
    <source>
        <dbReference type="ARBA" id="ARBA00023002"/>
    </source>
</evidence>
<gene>
    <name evidence="5" type="ORF">LCGC14_0213380</name>
</gene>
<dbReference type="AlphaFoldDB" id="A0A0F9XIS9"/>
<reference evidence="5" key="1">
    <citation type="journal article" date="2015" name="Nature">
        <title>Complex archaea that bridge the gap between prokaryotes and eukaryotes.</title>
        <authorList>
            <person name="Spang A."/>
            <person name="Saw J.H."/>
            <person name="Jorgensen S.L."/>
            <person name="Zaremba-Niedzwiedzka K."/>
            <person name="Martijn J."/>
            <person name="Lind A.E."/>
            <person name="van Eijk R."/>
            <person name="Schleper C."/>
            <person name="Guy L."/>
            <person name="Ettema T.J."/>
        </authorList>
    </citation>
    <scope>NUCLEOTIDE SEQUENCE</scope>
</reference>
<dbReference type="InterPro" id="IPR016205">
    <property type="entry name" value="Glycerol_DH"/>
</dbReference>
<dbReference type="Pfam" id="PF00465">
    <property type="entry name" value="Fe-ADH"/>
    <property type="match status" value="1"/>
</dbReference>
<accession>A0A0F9XIS9</accession>
<sequence>MRIFAATSRYVQGPGVLDALGKHSMVLGNKAFIITDADMARLLGDRVLASYQAADMMAMLEVFPGEVTHAAMAQLADKAKAAGSDLIVGLGGGKALDTAKGVALKLEAACVSVPTIASNDGPASGAIAVYDEHHIMQDILHLPRNPELVLVDSQVIANAPVRFLRAGIGDAISKKFEAEACHAAGAMTLLGTPASQIGLMAADACYKIIRQHAVEGLRATEENEVNNALEDLLEAVVLLSTVSFENGGLSLSHALARGFSYLERARGTLHGDHVAYGLVVQLIMEKRSTAFIQELLGFYQQISLPARLHDFGLTNPTADEVRSLAENSMVSPSAARFAPAVDADQLERAICQVEALTI</sequence>
<dbReference type="CDD" id="cd08170">
    <property type="entry name" value="GlyDH"/>
    <property type="match status" value="1"/>
</dbReference>
<dbReference type="Gene3D" id="3.40.50.1970">
    <property type="match status" value="1"/>
</dbReference>
<dbReference type="GO" id="GO:0016614">
    <property type="term" value="F:oxidoreductase activity, acting on CH-OH group of donors"/>
    <property type="evidence" value="ECO:0007669"/>
    <property type="project" value="InterPro"/>
</dbReference>
<dbReference type="NCBIfam" id="NF006941">
    <property type="entry name" value="PRK09423.1"/>
    <property type="match status" value="1"/>
</dbReference>
<name>A0A0F9XIS9_9ZZZZ</name>
<dbReference type="PIRSF" id="PIRSF000112">
    <property type="entry name" value="Glycerol_dehydrogenase"/>
    <property type="match status" value="1"/>
</dbReference>